<dbReference type="AlphaFoldDB" id="A0A078B7S4"/>
<reference evidence="1 2" key="1">
    <citation type="submission" date="2014-06" db="EMBL/GenBank/DDBJ databases">
        <authorList>
            <person name="Swart Estienne"/>
        </authorList>
    </citation>
    <scope>NUCLEOTIDE SEQUENCE [LARGE SCALE GENOMIC DNA]</scope>
    <source>
        <strain evidence="1 2">130c</strain>
    </source>
</reference>
<dbReference type="InParanoid" id="A0A078B7S4"/>
<dbReference type="PANTHER" id="PTHR37028:SF4">
    <property type="entry name" value="ALMS MOTIF DOMAIN-CONTAINING PROTEIN"/>
    <property type="match status" value="1"/>
</dbReference>
<evidence type="ECO:0000313" key="1">
    <source>
        <dbReference type="EMBL" id="CDW90565.1"/>
    </source>
</evidence>
<organism evidence="1 2">
    <name type="scientific">Stylonychia lemnae</name>
    <name type="common">Ciliate</name>
    <dbReference type="NCBI Taxonomy" id="5949"/>
    <lineage>
        <taxon>Eukaryota</taxon>
        <taxon>Sar</taxon>
        <taxon>Alveolata</taxon>
        <taxon>Ciliophora</taxon>
        <taxon>Intramacronucleata</taxon>
        <taxon>Spirotrichea</taxon>
        <taxon>Stichotrichia</taxon>
        <taxon>Sporadotrichida</taxon>
        <taxon>Oxytrichidae</taxon>
        <taxon>Stylonychinae</taxon>
        <taxon>Stylonychia</taxon>
    </lineage>
</organism>
<name>A0A078B7S4_STYLE</name>
<protein>
    <submittedName>
        <fullName evidence="1">Uncharacterized protein</fullName>
    </submittedName>
</protein>
<proteinExistence type="predicted"/>
<gene>
    <name evidence="1" type="primary">Contig2766.g2969</name>
    <name evidence="1" type="ORF">STYLEM_19710</name>
</gene>
<dbReference type="PANTHER" id="PTHR37028">
    <property type="entry name" value="UNNAMED PRODUCT-RELATED"/>
    <property type="match status" value="1"/>
</dbReference>
<accession>A0A078B7S4</accession>
<dbReference type="Proteomes" id="UP000039865">
    <property type="component" value="Unassembled WGS sequence"/>
</dbReference>
<sequence>MIEKEESLQYQMVIQIIGSLLLFQKLQNRNLMQRGSNFNNKMDQSIKSLNLTKISETPKQGGSMSGNNSYRPQKGVAMQQQLIPKDLNDSFNQANAEANSNSNMSKTEFDPQHMTINNERQSSMYFSQNINNRGHESQMSQQTQKQLMHKEVIEEQDDEYNLYTSQCKHDSSSTPQPESSYNQEKSLVYEIQSKCQDERLRIILEKFIQDKYQQDIPDKLTSTQQKELHQIVAYINQVHSQTNECTFHPTINPKTKQILDKKAEQQQQQLQLEQSQKIYQQDLQPLSQTQSQQQLSLSTMKNANLHERLHKEGELKKMNMNRYQEVRSLNMMAECTFSPKTNSPASCEKTKSPSLSINRLHYQEIQIRNDKQSKKEAEKIDKFKQDYTFKPERTKTKKLDSFLVKQNKENEDRYERLYRGYVEKADRLEHKRQIQDELEKSQMNRVSRSKSIKRRQNELQTISNNLTSFNPQQTQQIIRGHMHNKSTSGFMSPANQYYQQQQKANPTLSSANSFQVLSHVPSANQDTFSRLYQNAQITKKKKEKLRHTIDQELGISFSPKIFKSPSKLKMPSPQSSVIERNEEFLRNKIMKIQIKEEQKYQNCTFEPKLVSKRNHKNNLQSNNIHSITSSNNTSQVGDRLYQSAIQIEEKKNKKRLELEQKMKQQYLKIRQSAHIH</sequence>
<dbReference type="EMBL" id="CCKQ01018593">
    <property type="protein sequence ID" value="CDW90565.1"/>
    <property type="molecule type" value="Genomic_DNA"/>
</dbReference>
<evidence type="ECO:0000313" key="2">
    <source>
        <dbReference type="Proteomes" id="UP000039865"/>
    </source>
</evidence>
<keyword evidence="2" id="KW-1185">Reference proteome</keyword>